<name>A0A2H3CKL0_ARMGA</name>
<proteinExistence type="predicted"/>
<evidence type="ECO:0000313" key="1">
    <source>
        <dbReference type="EMBL" id="PBK83621.1"/>
    </source>
</evidence>
<protein>
    <submittedName>
        <fullName evidence="1">Uncharacterized protein</fullName>
    </submittedName>
</protein>
<dbReference type="InParanoid" id="A0A2H3CKL0"/>
<dbReference type="OMA" id="VMNVIAH"/>
<dbReference type="EMBL" id="KZ293705">
    <property type="protein sequence ID" value="PBK83621.1"/>
    <property type="molecule type" value="Genomic_DNA"/>
</dbReference>
<feature type="non-terminal residue" evidence="1">
    <location>
        <position position="1"/>
    </location>
</feature>
<accession>A0A2H3CKL0</accession>
<gene>
    <name evidence="1" type="ORF">ARMGADRAFT_944823</name>
</gene>
<dbReference type="STRING" id="47427.A0A2H3CKL0"/>
<evidence type="ECO:0000313" key="2">
    <source>
        <dbReference type="Proteomes" id="UP000217790"/>
    </source>
</evidence>
<dbReference type="OrthoDB" id="3041043at2759"/>
<reference evidence="2" key="1">
    <citation type="journal article" date="2017" name="Nat. Ecol. Evol.">
        <title>Genome expansion and lineage-specific genetic innovations in the forest pathogenic fungi Armillaria.</title>
        <authorList>
            <person name="Sipos G."/>
            <person name="Prasanna A.N."/>
            <person name="Walter M.C."/>
            <person name="O'Connor E."/>
            <person name="Balint B."/>
            <person name="Krizsan K."/>
            <person name="Kiss B."/>
            <person name="Hess J."/>
            <person name="Varga T."/>
            <person name="Slot J."/>
            <person name="Riley R."/>
            <person name="Boka B."/>
            <person name="Rigling D."/>
            <person name="Barry K."/>
            <person name="Lee J."/>
            <person name="Mihaltcheva S."/>
            <person name="LaButti K."/>
            <person name="Lipzen A."/>
            <person name="Waldron R."/>
            <person name="Moloney N.M."/>
            <person name="Sperisen C."/>
            <person name="Kredics L."/>
            <person name="Vagvoelgyi C."/>
            <person name="Patrignani A."/>
            <person name="Fitzpatrick D."/>
            <person name="Nagy I."/>
            <person name="Doyle S."/>
            <person name="Anderson J.B."/>
            <person name="Grigoriev I.V."/>
            <person name="Gueldener U."/>
            <person name="Muensterkoetter M."/>
            <person name="Nagy L.G."/>
        </authorList>
    </citation>
    <scope>NUCLEOTIDE SEQUENCE [LARGE SCALE GENOMIC DNA]</scope>
    <source>
        <strain evidence="2">Ar21-2</strain>
    </source>
</reference>
<organism evidence="1 2">
    <name type="scientific">Armillaria gallica</name>
    <name type="common">Bulbous honey fungus</name>
    <name type="synonym">Armillaria bulbosa</name>
    <dbReference type="NCBI Taxonomy" id="47427"/>
    <lineage>
        <taxon>Eukaryota</taxon>
        <taxon>Fungi</taxon>
        <taxon>Dikarya</taxon>
        <taxon>Basidiomycota</taxon>
        <taxon>Agaricomycotina</taxon>
        <taxon>Agaricomycetes</taxon>
        <taxon>Agaricomycetidae</taxon>
        <taxon>Agaricales</taxon>
        <taxon>Marasmiineae</taxon>
        <taxon>Physalacriaceae</taxon>
        <taxon>Armillaria</taxon>
    </lineage>
</organism>
<keyword evidence="2" id="KW-1185">Reference proteome</keyword>
<dbReference type="Proteomes" id="UP000217790">
    <property type="component" value="Unassembled WGS sequence"/>
</dbReference>
<dbReference type="AlphaFoldDB" id="A0A2H3CKL0"/>
<sequence length="243" mass="27889">IMDYLRIKDLCHLSSTDRQNFKRVSEYVYHHCSVCQALLPFFPRDEDFTLFRELQRTHSILILGSQALSVFTHETYANSNLNLYVNHYECDDLNNALECVGYMVHGSLCPPSLQPSVVCWQSMRDGDTMMLFNDRTHLIAQSKYADKVIANVEEFRNGMGAIMQVISLYGPPLDVVLDFHSTCVMNVIAHQYAYCLYLKATLIANASIARIGDDDNAIWVQIKYRNRGYQLLFCNTSTPDLDF</sequence>